<dbReference type="SUPFAM" id="SSF51197">
    <property type="entry name" value="Clavaminate synthase-like"/>
    <property type="match status" value="1"/>
</dbReference>
<evidence type="ECO:0000256" key="2">
    <source>
        <dbReference type="ARBA" id="ARBA00005896"/>
    </source>
</evidence>
<keyword evidence="4 9" id="KW-0223">Dioxygenase</keyword>
<dbReference type="GeneID" id="28757465"/>
<organism evidence="9 10">
    <name type="scientific">Paraphaeosphaeria sporulosa</name>
    <dbReference type="NCBI Taxonomy" id="1460663"/>
    <lineage>
        <taxon>Eukaryota</taxon>
        <taxon>Fungi</taxon>
        <taxon>Dikarya</taxon>
        <taxon>Ascomycota</taxon>
        <taxon>Pezizomycotina</taxon>
        <taxon>Dothideomycetes</taxon>
        <taxon>Pleosporomycetidae</taxon>
        <taxon>Pleosporales</taxon>
        <taxon>Massarineae</taxon>
        <taxon>Didymosphaeriaceae</taxon>
        <taxon>Paraphaeosphaeria</taxon>
    </lineage>
</organism>
<dbReference type="InterPro" id="IPR003819">
    <property type="entry name" value="TauD/TfdA-like"/>
</dbReference>
<sequence>MAPGLVETATEVTQAATKNLKATLKPTGNIHNYVPGRTTVKQHDETYKYEDLRPRFPDITWPALTPVEYHDKGLLGDANFKNLLSSATDVFDYNPKVGTEIHGVDLANLTDLQKNDLARLIATRGVVFFRDQKNFGIDEQRALGKYFGELHSHATTAMPRREGLEDVHVVFTGENSPDLRALFTPTFLWHSDVTYEEQPPSYTSLKVLSGPPRGGGGDTLWSSQYAAYDMLSPYMQKYLESLTAVHSADLQAQGTRELGRTVRREPVTTAHPLVRTNPVTGWKSLFFNPGFVTKIVGVPKTESDAIIALLNEIVATSPEVQVRFQWNEGDVAFWDNRVCNHSASYGFAPHRRHAVRVCCRAERPYLDPESKSQEDDLSEKHGIPKANKDGSGIVNYND</sequence>
<keyword evidence="3" id="KW-0479">Metal-binding</keyword>
<dbReference type="RefSeq" id="XP_018040293.1">
    <property type="nucleotide sequence ID" value="XM_018173979.1"/>
</dbReference>
<dbReference type="GO" id="GO:0005737">
    <property type="term" value="C:cytoplasm"/>
    <property type="evidence" value="ECO:0007669"/>
    <property type="project" value="TreeGrafter"/>
</dbReference>
<protein>
    <submittedName>
        <fullName evidence="9">Alpha-ketoglutarate-dependent taurine dioxygenase</fullName>
    </submittedName>
</protein>
<name>A0A177CSI3_9PLEO</name>
<evidence type="ECO:0000313" key="10">
    <source>
        <dbReference type="Proteomes" id="UP000077069"/>
    </source>
</evidence>
<dbReference type="OrthoDB" id="10257314at2759"/>
<evidence type="ECO:0000256" key="6">
    <source>
        <dbReference type="ARBA" id="ARBA00023004"/>
    </source>
</evidence>
<evidence type="ECO:0000259" key="8">
    <source>
        <dbReference type="Pfam" id="PF02668"/>
    </source>
</evidence>
<dbReference type="InParanoid" id="A0A177CSI3"/>
<evidence type="ECO:0000256" key="5">
    <source>
        <dbReference type="ARBA" id="ARBA00023002"/>
    </source>
</evidence>
<dbReference type="Gene3D" id="3.60.130.10">
    <property type="entry name" value="Clavaminate synthase-like"/>
    <property type="match status" value="1"/>
</dbReference>
<reference evidence="9 10" key="1">
    <citation type="submission" date="2016-05" db="EMBL/GenBank/DDBJ databases">
        <title>Comparative analysis of secretome profiles of manganese(II)-oxidizing ascomycete fungi.</title>
        <authorList>
            <consortium name="DOE Joint Genome Institute"/>
            <person name="Zeiner C.A."/>
            <person name="Purvine S.O."/>
            <person name="Zink E.M."/>
            <person name="Wu S."/>
            <person name="Pasa-Tolic L."/>
            <person name="Chaput D.L."/>
            <person name="Haridas S."/>
            <person name="Grigoriev I.V."/>
            <person name="Santelli C.M."/>
            <person name="Hansel C.M."/>
        </authorList>
    </citation>
    <scope>NUCLEOTIDE SEQUENCE [LARGE SCALE GENOMIC DNA]</scope>
    <source>
        <strain evidence="9 10">AP3s5-JAC2a</strain>
    </source>
</reference>
<dbReference type="Pfam" id="PF02668">
    <property type="entry name" value="TauD"/>
    <property type="match status" value="1"/>
</dbReference>
<dbReference type="FunFam" id="3.60.130.10:FF:000003">
    <property type="entry name" value="Alpha-ketoglutarate-dependent taurine dioxygenase"/>
    <property type="match status" value="1"/>
</dbReference>
<gene>
    <name evidence="9" type="ORF">CC84DRAFT_1082405</name>
</gene>
<dbReference type="PANTHER" id="PTHR30468:SF31">
    <property type="entry name" value="ALPHA-KETOGLUTARATE-DEPENDENT SULFONATE DIOXYGENASE-RELATED"/>
    <property type="match status" value="1"/>
</dbReference>
<dbReference type="InterPro" id="IPR051323">
    <property type="entry name" value="AtsK-like"/>
</dbReference>
<keyword evidence="6" id="KW-0408">Iron</keyword>
<dbReference type="Proteomes" id="UP000077069">
    <property type="component" value="Unassembled WGS sequence"/>
</dbReference>
<accession>A0A177CSI3</accession>
<dbReference type="GO" id="GO:0046872">
    <property type="term" value="F:metal ion binding"/>
    <property type="evidence" value="ECO:0007669"/>
    <property type="project" value="UniProtKB-KW"/>
</dbReference>
<evidence type="ECO:0000256" key="1">
    <source>
        <dbReference type="ARBA" id="ARBA00001954"/>
    </source>
</evidence>
<keyword evidence="10" id="KW-1185">Reference proteome</keyword>
<evidence type="ECO:0000256" key="7">
    <source>
        <dbReference type="SAM" id="MobiDB-lite"/>
    </source>
</evidence>
<dbReference type="PANTHER" id="PTHR30468">
    <property type="entry name" value="ALPHA-KETOGLUTARATE-DEPENDENT SULFONATE DIOXYGENASE"/>
    <property type="match status" value="1"/>
</dbReference>
<dbReference type="InterPro" id="IPR042098">
    <property type="entry name" value="TauD-like_sf"/>
</dbReference>
<dbReference type="GO" id="GO:0016706">
    <property type="term" value="F:2-oxoglutarate-dependent dioxygenase activity"/>
    <property type="evidence" value="ECO:0007669"/>
    <property type="project" value="TreeGrafter"/>
</dbReference>
<evidence type="ECO:0000313" key="9">
    <source>
        <dbReference type="EMBL" id="OAG09928.1"/>
    </source>
</evidence>
<dbReference type="STRING" id="1460663.A0A177CSI3"/>
<dbReference type="EMBL" id="KV441549">
    <property type="protein sequence ID" value="OAG09928.1"/>
    <property type="molecule type" value="Genomic_DNA"/>
</dbReference>
<feature type="domain" description="TauD/TfdA-like" evidence="8">
    <location>
        <begin position="91"/>
        <end position="357"/>
    </location>
</feature>
<proteinExistence type="inferred from homology"/>
<comment type="cofactor">
    <cofactor evidence="1">
        <name>Fe(2+)</name>
        <dbReference type="ChEBI" id="CHEBI:29033"/>
    </cofactor>
</comment>
<feature type="region of interest" description="Disordered" evidence="7">
    <location>
        <begin position="367"/>
        <end position="398"/>
    </location>
</feature>
<evidence type="ECO:0000256" key="4">
    <source>
        <dbReference type="ARBA" id="ARBA00022964"/>
    </source>
</evidence>
<feature type="compositionally biased region" description="Basic and acidic residues" evidence="7">
    <location>
        <begin position="367"/>
        <end position="388"/>
    </location>
</feature>
<dbReference type="AlphaFoldDB" id="A0A177CSI3"/>
<comment type="similarity">
    <text evidence="2">Belongs to the TfdA dioxygenase family.</text>
</comment>
<evidence type="ECO:0000256" key="3">
    <source>
        <dbReference type="ARBA" id="ARBA00022723"/>
    </source>
</evidence>
<keyword evidence="5" id="KW-0560">Oxidoreductase</keyword>